<evidence type="ECO:0000313" key="7">
    <source>
        <dbReference type="Proteomes" id="UP000321793"/>
    </source>
</evidence>
<keyword evidence="7" id="KW-1185">Reference proteome</keyword>
<dbReference type="InterPro" id="IPR000683">
    <property type="entry name" value="Gfo/Idh/MocA-like_OxRdtase_N"/>
</dbReference>
<dbReference type="Gene3D" id="3.30.360.10">
    <property type="entry name" value="Dihydrodipicolinate Reductase, domain 2"/>
    <property type="match status" value="1"/>
</dbReference>
<feature type="domain" description="GFO/IDH/MocA-like oxidoreductase" evidence="5">
    <location>
        <begin position="138"/>
        <end position="254"/>
    </location>
</feature>
<evidence type="ECO:0000256" key="3">
    <source>
        <dbReference type="HAMAP-Rule" id="MF_01671"/>
    </source>
</evidence>
<dbReference type="HAMAP" id="MF_01671">
    <property type="entry name" value="IolG"/>
    <property type="match status" value="1"/>
</dbReference>
<protein>
    <recommendedName>
        <fullName evidence="3">Inositol 2-dehydrogenase</fullName>
        <ecNumber evidence="3">1.1.1.18</ecNumber>
    </recommendedName>
    <alternativeName>
        <fullName evidence="3">Myo-inositol 2-dehydrogenase</fullName>
        <shortName evidence="3">MI 2-dehydrogenase</shortName>
    </alternativeName>
</protein>
<sequence length="357" mass="37513">MSAVVRVGVVGVGIMGADHVERLAGRIAHAELVAVADPDEVRAKELASHHDGVRSTGDALELITSDDVDAVVLASPGFVHEEQVLACLAAGKPVLCEKPLTMDSESSLRIVRADREVEAATGRPLVQVGFMRRFDPEYARLRSVLAGGSLGRTLLLHNVHRNASVPNPDFRSEMIVRDSLVHEVDVARFLFGEEVVSVQVLSPAPTSLAAAGVIDPQVALFTMAGGGIVTNEVFVNSQVGYEVRCEAVAERGSVVIGRPSSGAYSTALAMDGVGQWGGTVPADYRERFATAYDLEVQAWVDSVRAGTSVGPTAWDGYAATAVSTAGMASLASGERVPVDLVDPLTLSQNASSTKEPS</sequence>
<dbReference type="OrthoDB" id="179913at2"/>
<comment type="function">
    <text evidence="3">Involved in the oxidation of myo-inositol (MI) to 2-keto-myo-inositol (2KMI or 2-inosose).</text>
</comment>
<dbReference type="Gene3D" id="3.40.50.720">
    <property type="entry name" value="NAD(P)-binding Rossmann-like Domain"/>
    <property type="match status" value="1"/>
</dbReference>
<dbReference type="InterPro" id="IPR050424">
    <property type="entry name" value="Gfo-Idh-MocA_inositol_DH"/>
</dbReference>
<proteinExistence type="inferred from homology"/>
<dbReference type="InterPro" id="IPR055170">
    <property type="entry name" value="GFO_IDH_MocA-like_dom"/>
</dbReference>
<comment type="similarity">
    <text evidence="3">Belongs to the Gfo/Idh/MocA family.</text>
</comment>
<dbReference type="AlphaFoldDB" id="A0A512SYV1"/>
<dbReference type="GO" id="GO:0000166">
    <property type="term" value="F:nucleotide binding"/>
    <property type="evidence" value="ECO:0007669"/>
    <property type="project" value="InterPro"/>
</dbReference>
<dbReference type="RefSeq" id="WP_147062991.1">
    <property type="nucleotide sequence ID" value="NZ_BAABDN010000001.1"/>
</dbReference>
<dbReference type="Pfam" id="PF01408">
    <property type="entry name" value="GFO_IDH_MocA"/>
    <property type="match status" value="1"/>
</dbReference>
<dbReference type="EMBL" id="BKBA01000003">
    <property type="protein sequence ID" value="GEQ13139.1"/>
    <property type="molecule type" value="Genomic_DNA"/>
</dbReference>
<dbReference type="PANTHER" id="PTHR43593:SF1">
    <property type="entry name" value="INOSITOL 2-DEHYDROGENASE"/>
    <property type="match status" value="1"/>
</dbReference>
<reference evidence="6 7" key="1">
    <citation type="submission" date="2019-07" db="EMBL/GenBank/DDBJ databases">
        <title>Whole genome shotgun sequence of Knoellia locipacati NBRC 109775.</title>
        <authorList>
            <person name="Hosoyama A."/>
            <person name="Uohara A."/>
            <person name="Ohji S."/>
            <person name="Ichikawa N."/>
        </authorList>
    </citation>
    <scope>NUCLEOTIDE SEQUENCE [LARGE SCALE GENOMIC DNA]</scope>
    <source>
        <strain evidence="6 7">NBRC 109775</strain>
    </source>
</reference>
<dbReference type="EC" id="1.1.1.18" evidence="3"/>
<evidence type="ECO:0000256" key="1">
    <source>
        <dbReference type="ARBA" id="ARBA00023002"/>
    </source>
</evidence>
<evidence type="ECO:0000256" key="2">
    <source>
        <dbReference type="ARBA" id="ARBA00023027"/>
    </source>
</evidence>
<dbReference type="Proteomes" id="UP000321793">
    <property type="component" value="Unassembled WGS sequence"/>
</dbReference>
<comment type="caution">
    <text evidence="6">The sequence shown here is derived from an EMBL/GenBank/DDBJ whole genome shotgun (WGS) entry which is preliminary data.</text>
</comment>
<dbReference type="SUPFAM" id="SSF55347">
    <property type="entry name" value="Glyceraldehyde-3-phosphate dehydrogenase-like, C-terminal domain"/>
    <property type="match status" value="1"/>
</dbReference>
<keyword evidence="2 3" id="KW-0520">NAD</keyword>
<dbReference type="Pfam" id="PF22725">
    <property type="entry name" value="GFO_IDH_MocA_C3"/>
    <property type="match status" value="1"/>
</dbReference>
<dbReference type="InterPro" id="IPR036291">
    <property type="entry name" value="NAD(P)-bd_dom_sf"/>
</dbReference>
<dbReference type="SUPFAM" id="SSF51735">
    <property type="entry name" value="NAD(P)-binding Rossmann-fold domains"/>
    <property type="match status" value="1"/>
</dbReference>
<organism evidence="6 7">
    <name type="scientific">Knoellia locipacati</name>
    <dbReference type="NCBI Taxonomy" id="882824"/>
    <lineage>
        <taxon>Bacteria</taxon>
        <taxon>Bacillati</taxon>
        <taxon>Actinomycetota</taxon>
        <taxon>Actinomycetes</taxon>
        <taxon>Micrococcales</taxon>
        <taxon>Intrasporangiaceae</taxon>
        <taxon>Knoellia</taxon>
    </lineage>
</organism>
<evidence type="ECO:0000313" key="6">
    <source>
        <dbReference type="EMBL" id="GEQ13139.1"/>
    </source>
</evidence>
<feature type="domain" description="Gfo/Idh/MocA-like oxidoreductase N-terminal" evidence="4">
    <location>
        <begin position="5"/>
        <end position="116"/>
    </location>
</feature>
<dbReference type="InterPro" id="IPR023794">
    <property type="entry name" value="MI/DCI_dehydrogenase"/>
</dbReference>
<dbReference type="GO" id="GO:0019310">
    <property type="term" value="P:inositol catabolic process"/>
    <property type="evidence" value="ECO:0007669"/>
    <property type="project" value="UniProtKB-UniRule"/>
</dbReference>
<keyword evidence="1 3" id="KW-0560">Oxidoreductase</keyword>
<dbReference type="PANTHER" id="PTHR43593">
    <property type="match status" value="1"/>
</dbReference>
<evidence type="ECO:0000259" key="5">
    <source>
        <dbReference type="Pfam" id="PF22725"/>
    </source>
</evidence>
<comment type="catalytic activity">
    <reaction evidence="3">
        <text>myo-inositol + NAD(+) = scyllo-inosose + NADH + H(+)</text>
        <dbReference type="Rhea" id="RHEA:16949"/>
        <dbReference type="ChEBI" id="CHEBI:15378"/>
        <dbReference type="ChEBI" id="CHEBI:17268"/>
        <dbReference type="ChEBI" id="CHEBI:17811"/>
        <dbReference type="ChEBI" id="CHEBI:57540"/>
        <dbReference type="ChEBI" id="CHEBI:57945"/>
        <dbReference type="EC" id="1.1.1.18"/>
    </reaction>
</comment>
<evidence type="ECO:0000259" key="4">
    <source>
        <dbReference type="Pfam" id="PF01408"/>
    </source>
</evidence>
<comment type="subunit">
    <text evidence="3">Homotetramer.</text>
</comment>
<dbReference type="GO" id="GO:0050112">
    <property type="term" value="F:inositol 2-dehydrogenase (NAD+) activity"/>
    <property type="evidence" value="ECO:0007669"/>
    <property type="project" value="UniProtKB-UniRule"/>
</dbReference>
<accession>A0A512SYV1</accession>
<name>A0A512SYV1_9MICO</name>
<gene>
    <name evidence="6" type="primary">iolG_1</name>
    <name evidence="3" type="synonym">iolG</name>
    <name evidence="6" type="ORF">KLO01_11860</name>
</gene>